<dbReference type="InterPro" id="IPR009188">
    <property type="entry name" value="NiFe-hyd_mat_HypX/HoxX"/>
</dbReference>
<dbReference type="InterPro" id="IPR047180">
    <property type="entry name" value="HoxX-like"/>
</dbReference>
<dbReference type="CDD" id="cd08701">
    <property type="entry name" value="FMT_C_HypX"/>
    <property type="match status" value="1"/>
</dbReference>
<reference evidence="3 4" key="1">
    <citation type="journal article" date="2013" name="Genome Announc.">
        <title>Genome Sequence of the Obligate Gammaproteobacterial Methanotroph Methylomicrobium album Strain BG8.</title>
        <authorList>
            <person name="Kits K.D."/>
            <person name="Kalyuzhnaya M.G."/>
            <person name="Klotz M.G."/>
            <person name="Jetten M.S."/>
            <person name="Op den Camp H.J."/>
            <person name="Vuilleumier S."/>
            <person name="Bringel F."/>
            <person name="Dispirito A.A."/>
            <person name="Murrell J.C."/>
            <person name="Bruce D."/>
            <person name="Cheng J.F."/>
            <person name="Copeland A."/>
            <person name="Goodwin L."/>
            <person name="Hauser L."/>
            <person name="Lajus A."/>
            <person name="Land M.L."/>
            <person name="Lapidus A."/>
            <person name="Lucas S."/>
            <person name="Medigue C."/>
            <person name="Pitluck S."/>
            <person name="Woyke T."/>
            <person name="Zeytun A."/>
            <person name="Stein L.Y."/>
        </authorList>
    </citation>
    <scope>NUCLEOTIDE SEQUENCE [LARGE SCALE GENOMIC DNA]</scope>
    <source>
        <strain evidence="3 4">BG8</strain>
    </source>
</reference>
<dbReference type="HOGENOM" id="CLU_008537_1_0_6"/>
<dbReference type="CDD" id="cd06558">
    <property type="entry name" value="crotonase-like"/>
    <property type="match status" value="1"/>
</dbReference>
<keyword evidence="4" id="KW-1185">Reference proteome</keyword>
<dbReference type="Proteomes" id="UP000005090">
    <property type="component" value="Chromosome"/>
</dbReference>
<dbReference type="eggNOG" id="COG0223">
    <property type="taxonomic scope" value="Bacteria"/>
</dbReference>
<dbReference type="InterPro" id="IPR029045">
    <property type="entry name" value="ClpP/crotonase-like_dom_sf"/>
</dbReference>
<gene>
    <name evidence="3" type="ORF">Metal_0199</name>
</gene>
<dbReference type="PANTHER" id="PTHR43388:SF1">
    <property type="entry name" value="HYDROGENASE MATURATION FACTOR HOXX"/>
    <property type="match status" value="1"/>
</dbReference>
<dbReference type="EMBL" id="CM001475">
    <property type="protein sequence ID" value="EIC28065.1"/>
    <property type="molecule type" value="Genomic_DNA"/>
</dbReference>
<dbReference type="InterPro" id="IPR005793">
    <property type="entry name" value="Formyl_trans_C"/>
</dbReference>
<dbReference type="eggNOG" id="COG1024">
    <property type="taxonomic scope" value="Bacteria"/>
</dbReference>
<dbReference type="InterPro" id="IPR001753">
    <property type="entry name" value="Enoyl-CoA_hydra/iso"/>
</dbReference>
<dbReference type="InterPro" id="IPR036477">
    <property type="entry name" value="Formyl_transf_N_sf"/>
</dbReference>
<accession>H8GL66</accession>
<dbReference type="RefSeq" id="WP_005368730.1">
    <property type="nucleotide sequence ID" value="NZ_CM001475.1"/>
</dbReference>
<organism evidence="3 4">
    <name type="scientific">Methylomicrobium album BG8</name>
    <dbReference type="NCBI Taxonomy" id="686340"/>
    <lineage>
        <taxon>Bacteria</taxon>
        <taxon>Pseudomonadati</taxon>
        <taxon>Pseudomonadota</taxon>
        <taxon>Gammaproteobacteria</taxon>
        <taxon>Methylococcales</taxon>
        <taxon>Methylococcaceae</taxon>
        <taxon>Methylomicrobium</taxon>
    </lineage>
</organism>
<name>H8GL66_METAL</name>
<keyword evidence="3" id="KW-0808">Transferase</keyword>
<dbReference type="CDD" id="cd08650">
    <property type="entry name" value="FMT_core_HypX_N"/>
    <property type="match status" value="1"/>
</dbReference>
<evidence type="ECO:0000259" key="2">
    <source>
        <dbReference type="Pfam" id="PF02911"/>
    </source>
</evidence>
<dbReference type="InterPro" id="IPR002376">
    <property type="entry name" value="Formyl_transf_N"/>
</dbReference>
<evidence type="ECO:0000313" key="3">
    <source>
        <dbReference type="EMBL" id="EIC28065.1"/>
    </source>
</evidence>
<dbReference type="SUPFAM" id="SSF53328">
    <property type="entry name" value="Formyltransferase"/>
    <property type="match status" value="1"/>
</dbReference>
<dbReference type="SUPFAM" id="SSF50486">
    <property type="entry name" value="FMT C-terminal domain-like"/>
    <property type="match status" value="1"/>
</dbReference>
<dbReference type="InterPro" id="IPR011034">
    <property type="entry name" value="Formyl_transferase-like_C_sf"/>
</dbReference>
<dbReference type="GO" id="GO:0016740">
    <property type="term" value="F:transferase activity"/>
    <property type="evidence" value="ECO:0007669"/>
    <property type="project" value="UniProtKB-KW"/>
</dbReference>
<dbReference type="SUPFAM" id="SSF52096">
    <property type="entry name" value="ClpP/crotonase"/>
    <property type="match status" value="1"/>
</dbReference>
<feature type="domain" description="Formyl transferase N-terminal" evidence="1">
    <location>
        <begin position="34"/>
        <end position="125"/>
    </location>
</feature>
<dbReference type="STRING" id="686340.Metal_0199"/>
<dbReference type="PANTHER" id="PTHR43388">
    <property type="entry name" value="HYDROGENASE MATURATION FACTOR HOXX"/>
    <property type="match status" value="1"/>
</dbReference>
<protein>
    <submittedName>
        <fullName evidence="3">Methionyl-tRNA formyltransferase</fullName>
    </submittedName>
</protein>
<evidence type="ECO:0000259" key="1">
    <source>
        <dbReference type="Pfam" id="PF00551"/>
    </source>
</evidence>
<dbReference type="Gene3D" id="3.40.50.12230">
    <property type="match status" value="1"/>
</dbReference>
<dbReference type="Gene3D" id="3.90.226.10">
    <property type="entry name" value="2-enoyl-CoA Hydratase, Chain A, domain 1"/>
    <property type="match status" value="1"/>
</dbReference>
<dbReference type="PIRSF" id="PIRSF006787">
    <property type="entry name" value="Hydrgn_mat_HoxX"/>
    <property type="match status" value="1"/>
</dbReference>
<evidence type="ECO:0000313" key="4">
    <source>
        <dbReference type="Proteomes" id="UP000005090"/>
    </source>
</evidence>
<dbReference type="AlphaFoldDB" id="H8GL66"/>
<proteinExistence type="predicted"/>
<dbReference type="Pfam" id="PF00551">
    <property type="entry name" value="Formyl_trans_N"/>
    <property type="match status" value="1"/>
</dbReference>
<feature type="domain" description="Formyl transferase C-terminal" evidence="2">
    <location>
        <begin position="175"/>
        <end position="258"/>
    </location>
</feature>
<dbReference type="Pfam" id="PF00378">
    <property type="entry name" value="ECH_1"/>
    <property type="match status" value="1"/>
</dbReference>
<dbReference type="Pfam" id="PF02911">
    <property type="entry name" value="Formyl_trans_C"/>
    <property type="match status" value="1"/>
</dbReference>
<sequence length="587" mass="66558">MKILLVSTAFNGLTQKFFNELRDNNHDVSVELHHDDDQHLIDGVERFDPDIIVCPFLTKKIPAEIYNKRLCIIVHPGIRGDRSASSLDHMIMRNDAEWGVTLLQADDEMDAGDIWTSHNFQTRWTTKSSIYNREISDAALKSLKTLLMCVSSTHFKPVPLDYSDPSIKGSFQPFLKQADRKIDWKKDTAELICRKIRAADGTPGVLDIVNGKEYFLFNAYVAKDFSGKPGVLIAQANKAVCIGTVDGGVWIGHLKPKTADNTGIKLPAMLHLKAQLPKVDIDYQKEGRQLPVQEVWHVIENNIAYLHFEFHNGAMSTEQCNLMLDVYRYLKSLNVKAIVLMGGEDCFSNGIHLNTIEHAGAFSLTENEKHKKQADESWANILAINKIVNEIVNTTDKMVFSVFSGSAGAGGFYLGRAADICYARKNIAINPHYRNMGGLYGSEAHTYMLKKYVKNQDEARKLVTKCLPISPVKAHALGLINYVLDMDHSDFYNEIRSQINKTVHDEVVFSGFISQKNFDRKKEDREKPLSSYFEEELKEMRINFYGKDRSYHYARERFVFKVTKVTCGKTPSNIAFHRKNEEVMAAG</sequence>